<reference evidence="2" key="1">
    <citation type="journal article" date="2019" name="Int. J. Syst. Evol. Microbiol.">
        <title>The Global Catalogue of Microorganisms (GCM) 10K type strain sequencing project: providing services to taxonomists for standard genome sequencing and annotation.</title>
        <authorList>
            <consortium name="The Broad Institute Genomics Platform"/>
            <consortium name="The Broad Institute Genome Sequencing Center for Infectious Disease"/>
            <person name="Wu L."/>
            <person name="Ma J."/>
        </authorList>
    </citation>
    <scope>NUCLEOTIDE SEQUENCE [LARGE SCALE GENOMIC DNA]</scope>
    <source>
        <strain evidence="2">LMG 29894</strain>
    </source>
</reference>
<evidence type="ECO:0000313" key="1">
    <source>
        <dbReference type="EMBL" id="MFC4160052.1"/>
    </source>
</evidence>
<dbReference type="Proteomes" id="UP001595791">
    <property type="component" value="Unassembled WGS sequence"/>
</dbReference>
<sequence length="134" mass="14028">MGPWPGAAAVGEPLSSDTIRLLTEIGFAAAGRGLMAEAETIFSGLALLRPEAAFPYIGLAITRLNAGQPDEAVRVLERDGLSRCPGNIEIRVFLGLALRLARRGSESDKILLAVLAEAADHDAARLARALLGSP</sequence>
<keyword evidence="2" id="KW-1185">Reference proteome</keyword>
<organism evidence="1 2">
    <name type="scientific">Chitinimonas lacunae</name>
    <dbReference type="NCBI Taxonomy" id="1963018"/>
    <lineage>
        <taxon>Bacteria</taxon>
        <taxon>Pseudomonadati</taxon>
        <taxon>Pseudomonadota</taxon>
        <taxon>Betaproteobacteria</taxon>
        <taxon>Neisseriales</taxon>
        <taxon>Chitinibacteraceae</taxon>
        <taxon>Chitinimonas</taxon>
    </lineage>
</organism>
<dbReference type="InterPro" id="IPR011990">
    <property type="entry name" value="TPR-like_helical_dom_sf"/>
</dbReference>
<dbReference type="RefSeq" id="WP_378164463.1">
    <property type="nucleotide sequence ID" value="NZ_JBHSBU010000001.1"/>
</dbReference>
<name>A0ABV8MPG5_9NEIS</name>
<accession>A0ABV8MPG5</accession>
<dbReference type="SUPFAM" id="SSF48452">
    <property type="entry name" value="TPR-like"/>
    <property type="match status" value="1"/>
</dbReference>
<proteinExistence type="predicted"/>
<evidence type="ECO:0000313" key="2">
    <source>
        <dbReference type="Proteomes" id="UP001595791"/>
    </source>
</evidence>
<protein>
    <submittedName>
        <fullName evidence="1">Tetratricopeptide repeat protein</fullName>
    </submittedName>
</protein>
<dbReference type="EMBL" id="JBHSBU010000001">
    <property type="protein sequence ID" value="MFC4160052.1"/>
    <property type="molecule type" value="Genomic_DNA"/>
</dbReference>
<dbReference type="Gene3D" id="1.25.40.10">
    <property type="entry name" value="Tetratricopeptide repeat domain"/>
    <property type="match status" value="1"/>
</dbReference>
<gene>
    <name evidence="1" type="ORF">ACFOW7_11905</name>
</gene>
<comment type="caution">
    <text evidence="1">The sequence shown here is derived from an EMBL/GenBank/DDBJ whole genome shotgun (WGS) entry which is preliminary data.</text>
</comment>